<dbReference type="EMBL" id="BPLQ01013417">
    <property type="protein sequence ID" value="GIY71954.1"/>
    <property type="molecule type" value="Genomic_DNA"/>
</dbReference>
<comment type="caution">
    <text evidence="1">The sequence shown here is derived from an EMBL/GenBank/DDBJ whole genome shotgun (WGS) entry which is preliminary data.</text>
</comment>
<gene>
    <name evidence="1" type="ORF">CDAR_47911</name>
</gene>
<dbReference type="AlphaFoldDB" id="A0AAV4VQA1"/>
<protein>
    <submittedName>
        <fullName evidence="1">Uncharacterized protein</fullName>
    </submittedName>
</protein>
<organism evidence="1 2">
    <name type="scientific">Caerostris darwini</name>
    <dbReference type="NCBI Taxonomy" id="1538125"/>
    <lineage>
        <taxon>Eukaryota</taxon>
        <taxon>Metazoa</taxon>
        <taxon>Ecdysozoa</taxon>
        <taxon>Arthropoda</taxon>
        <taxon>Chelicerata</taxon>
        <taxon>Arachnida</taxon>
        <taxon>Araneae</taxon>
        <taxon>Araneomorphae</taxon>
        <taxon>Entelegynae</taxon>
        <taxon>Araneoidea</taxon>
        <taxon>Araneidae</taxon>
        <taxon>Caerostris</taxon>
    </lineage>
</organism>
<evidence type="ECO:0000313" key="1">
    <source>
        <dbReference type="EMBL" id="GIY71954.1"/>
    </source>
</evidence>
<name>A0AAV4VQA1_9ARAC</name>
<evidence type="ECO:0000313" key="2">
    <source>
        <dbReference type="Proteomes" id="UP001054837"/>
    </source>
</evidence>
<accession>A0AAV4VQA1</accession>
<keyword evidence="2" id="KW-1185">Reference proteome</keyword>
<reference evidence="1 2" key="1">
    <citation type="submission" date="2021-06" db="EMBL/GenBank/DDBJ databases">
        <title>Caerostris darwini draft genome.</title>
        <authorList>
            <person name="Kono N."/>
            <person name="Arakawa K."/>
        </authorList>
    </citation>
    <scope>NUCLEOTIDE SEQUENCE [LARGE SCALE GENOMIC DNA]</scope>
</reference>
<sequence>MISGNEEVDEFAKSALFLSQHNFPLPLRNCKSLIKIKFKYIRKLRYNNITAGKTRECLLQDKNRIPLVTKKDRRRLFCMLMGHDYLQQLLNKICVTTSASCLLSGRFYKRIALIKGCYSKLKDVYTGNASVLLLLLDSKTAYADWPRV</sequence>
<dbReference type="Proteomes" id="UP001054837">
    <property type="component" value="Unassembled WGS sequence"/>
</dbReference>
<proteinExistence type="predicted"/>